<sequence>MDIILRALKNEISAILALAPTDNLHWCGSHTDLFEAAALVCTSFPLYTSAGQLYRVGPLIHELCLRLHLDEPHNPRAYLYKAKHRKYVRQVPFQQRYAQCLRQMPRPLFAMIRVGEGKEPPFSSSSPQPAAGMHVADAPDALDATHCEG</sequence>
<dbReference type="Proteomes" id="UP000190065">
    <property type="component" value="Unassembled WGS sequence"/>
</dbReference>
<dbReference type="RefSeq" id="WP_078805821.1">
    <property type="nucleotide sequence ID" value="NZ_FUXK01000031.1"/>
</dbReference>
<dbReference type="EMBL" id="FUXK01000031">
    <property type="protein sequence ID" value="SKA13599.1"/>
    <property type="molecule type" value="Genomic_DNA"/>
</dbReference>
<protein>
    <submittedName>
        <fullName evidence="1">Uncharacterized protein</fullName>
    </submittedName>
</protein>
<gene>
    <name evidence="1" type="ORF">SAMN02745202_02192</name>
</gene>
<name>A0A1T4RCG8_9BACT</name>
<evidence type="ECO:0000313" key="2">
    <source>
        <dbReference type="Proteomes" id="UP000190065"/>
    </source>
</evidence>
<accession>A0A1T4RCG8</accession>
<evidence type="ECO:0000313" key="1">
    <source>
        <dbReference type="EMBL" id="SKA13599.1"/>
    </source>
</evidence>
<organism evidence="1 2">
    <name type="scientific">Segatella oulorum</name>
    <dbReference type="NCBI Taxonomy" id="28136"/>
    <lineage>
        <taxon>Bacteria</taxon>
        <taxon>Pseudomonadati</taxon>
        <taxon>Bacteroidota</taxon>
        <taxon>Bacteroidia</taxon>
        <taxon>Bacteroidales</taxon>
        <taxon>Prevotellaceae</taxon>
        <taxon>Segatella</taxon>
    </lineage>
</organism>
<reference evidence="1 2" key="1">
    <citation type="submission" date="2017-02" db="EMBL/GenBank/DDBJ databases">
        <authorList>
            <person name="Peterson S.W."/>
        </authorList>
    </citation>
    <scope>NUCLEOTIDE SEQUENCE [LARGE SCALE GENOMIC DNA]</scope>
    <source>
        <strain evidence="1 2">ATCC 43324</strain>
    </source>
</reference>
<proteinExistence type="predicted"/>
<dbReference type="AlphaFoldDB" id="A0A1T4RCG8"/>